<gene>
    <name evidence="1" type="ORF">I2F25_05645</name>
</gene>
<dbReference type="Proteomes" id="UP001339883">
    <property type="component" value="Unassembled WGS sequence"/>
</dbReference>
<organism evidence="1 2">
    <name type="scientific">Acinetobacter pollinis</name>
    <dbReference type="NCBI Taxonomy" id="2605270"/>
    <lineage>
        <taxon>Bacteria</taxon>
        <taxon>Pseudomonadati</taxon>
        <taxon>Pseudomonadota</taxon>
        <taxon>Gammaproteobacteria</taxon>
        <taxon>Moraxellales</taxon>
        <taxon>Moraxellaceae</taxon>
        <taxon>Acinetobacter</taxon>
    </lineage>
</organism>
<dbReference type="EMBL" id="VTDN01000003">
    <property type="protein sequence ID" value="MEB5476536.1"/>
    <property type="molecule type" value="Genomic_DNA"/>
</dbReference>
<dbReference type="Gene3D" id="3.40.50.1820">
    <property type="entry name" value="alpha/beta hydrolase"/>
    <property type="match status" value="1"/>
</dbReference>
<dbReference type="GO" id="GO:0016787">
    <property type="term" value="F:hydrolase activity"/>
    <property type="evidence" value="ECO:0007669"/>
    <property type="project" value="UniProtKB-KW"/>
</dbReference>
<dbReference type="InterPro" id="IPR029058">
    <property type="entry name" value="AB_hydrolase_fold"/>
</dbReference>
<sequence>MKTALIISGWGVTKNLLSPLAKQLETIGYQASIVDIFDPFDVNTIQSIYDLACKSEVLIGWSLGGQLATWLALEILEKENIYKPVICLASNPSFVRRENWEHAMPMNDFDSFRNGYNANEKATLKQFYLNICRGEEQLKQHWQFILKHIDSLSTDHLKMGLQLLASLNLVHNLKDSPLDIHYIFGQEDTLVPYQVIADIERISTESVITTILPNVSHAFPIFHVKETLHAIQKFLSSLA</sequence>
<proteinExistence type="predicted"/>
<dbReference type="SUPFAM" id="SSF53474">
    <property type="entry name" value="alpha/beta-Hydrolases"/>
    <property type="match status" value="1"/>
</dbReference>
<accession>A0ABU6DRQ8</accession>
<dbReference type="RefSeq" id="WP_325775030.1">
    <property type="nucleotide sequence ID" value="NZ_VTDN01000003.1"/>
</dbReference>
<reference evidence="1 2" key="1">
    <citation type="submission" date="2019-08" db="EMBL/GenBank/DDBJ databases">
        <title>Five species of Acinetobacter isolated from floral nectar and animal pollinators.</title>
        <authorList>
            <person name="Hendry T.A."/>
        </authorList>
    </citation>
    <scope>NUCLEOTIDE SEQUENCE [LARGE SCALE GENOMIC DNA]</scope>
    <source>
        <strain evidence="1 2">MD18.27</strain>
    </source>
</reference>
<evidence type="ECO:0000313" key="1">
    <source>
        <dbReference type="EMBL" id="MEB5476536.1"/>
    </source>
</evidence>
<keyword evidence="2" id="KW-1185">Reference proteome</keyword>
<name>A0ABU6DRQ8_9GAMM</name>
<keyword evidence="1" id="KW-0378">Hydrolase</keyword>
<comment type="caution">
    <text evidence="1">The sequence shown here is derived from an EMBL/GenBank/DDBJ whole genome shotgun (WGS) entry which is preliminary data.</text>
</comment>
<evidence type="ECO:0000313" key="2">
    <source>
        <dbReference type="Proteomes" id="UP001339883"/>
    </source>
</evidence>
<protein>
    <submittedName>
        <fullName evidence="1">Hydrolase</fullName>
    </submittedName>
</protein>